<dbReference type="Proteomes" id="UP000254866">
    <property type="component" value="Unassembled WGS sequence"/>
</dbReference>
<evidence type="ECO:0000313" key="4">
    <source>
        <dbReference type="Proteomes" id="UP000254866"/>
    </source>
</evidence>
<evidence type="ECO:0000256" key="1">
    <source>
        <dbReference type="ARBA" id="ARBA00022801"/>
    </source>
</evidence>
<dbReference type="Gene3D" id="2.60.120.260">
    <property type="entry name" value="Galactose-binding domain-like"/>
    <property type="match status" value="1"/>
</dbReference>
<sequence>MPNPIKDLYKKDDESFEYLYEENVTVPLKGDKGLVRVNVYRPKTKGMRHPVLVTYGPYGKDIHYSHFHANSYNEVPQEHHSPHSAWETPDPGFWTNHGYAVVRADERGCGQSPGILDTMSRGTSEAYFDVVEWAASQLWSNGKVGLLGISYYAGSQWRVAARQPKGLACIIPWEGMSDYYRDRCRHGGILSNTFITWWWNRQVVTNQYGRPGRAARKWGFDTIEGDLPEEELISNRRDQTADNAKYRFRDQDYYASKEYDMNDIKVPVLSVANWGGILLHLRGNVEGYLHAGSKHKYLRFITGRHDLPFYTKELVHMQKTFLDAFLKDQDTEGWKSGQAPRVGFALRKGNIGYNDPEAEKQYAFRYENEWPIKRTEYTKFYLTSSHGLTEKPGQVNKESTVSYKAPASLKNPEYVHFTTEPFKQETEITGHIVAHLNVSASAMPDSKTSPSEIDLFVTLRHLDENGSETFYTGTIGDPVPVTKGWLRVSLRRTADNHPRNQPWHPHREYLSTDVQPVVPGEVYAVDVEIWPTNVVVSPGNRLVLELSSGDTQGAGLFEHNSEIDRPSDVLEGFNHVHFGPNVDNWVVIPVIPT</sequence>
<protein>
    <recommendedName>
        <fullName evidence="2">Xaa-Pro dipeptidyl-peptidase C-terminal domain-containing protein</fullName>
    </recommendedName>
</protein>
<dbReference type="InterPro" id="IPR013736">
    <property type="entry name" value="Xaa-Pro_dipept_C"/>
</dbReference>
<name>A0A370TLB3_9HELO</name>
<dbReference type="GO" id="GO:0008239">
    <property type="term" value="F:dipeptidyl-peptidase activity"/>
    <property type="evidence" value="ECO:0007669"/>
    <property type="project" value="InterPro"/>
</dbReference>
<dbReference type="InterPro" id="IPR005674">
    <property type="entry name" value="CocE/Ser_esterase"/>
</dbReference>
<reference evidence="3 4" key="1">
    <citation type="journal article" date="2018" name="IMA Fungus">
        <title>IMA Genome-F 9: Draft genome sequence of Annulohypoxylon stygium, Aspergillus mulundensis, Berkeleyomyces basicola (syn. Thielaviopsis basicola), Ceratocystis smalleyi, two Cercospora beticola strains, Coleophoma cylindrospora, Fusarium fracticaudum, Phialophora cf. hyalina, and Morchella septimelata.</title>
        <authorList>
            <person name="Wingfield B.D."/>
            <person name="Bills G.F."/>
            <person name="Dong Y."/>
            <person name="Huang W."/>
            <person name="Nel W.J."/>
            <person name="Swalarsk-Parry B.S."/>
            <person name="Vaghefi N."/>
            <person name="Wilken P.M."/>
            <person name="An Z."/>
            <person name="de Beer Z.W."/>
            <person name="De Vos L."/>
            <person name="Chen L."/>
            <person name="Duong T.A."/>
            <person name="Gao Y."/>
            <person name="Hammerbacher A."/>
            <person name="Kikkert J.R."/>
            <person name="Li Y."/>
            <person name="Li H."/>
            <person name="Li K."/>
            <person name="Li Q."/>
            <person name="Liu X."/>
            <person name="Ma X."/>
            <person name="Naidoo K."/>
            <person name="Pethybridge S.J."/>
            <person name="Sun J."/>
            <person name="Steenkamp E.T."/>
            <person name="van der Nest M.A."/>
            <person name="van Wyk S."/>
            <person name="Wingfield M.J."/>
            <person name="Xiong C."/>
            <person name="Yue Q."/>
            <person name="Zhang X."/>
        </authorList>
    </citation>
    <scope>NUCLEOTIDE SEQUENCE [LARGE SCALE GENOMIC DNA]</scope>
    <source>
        <strain evidence="3 4">BP 5553</strain>
    </source>
</reference>
<dbReference type="InterPro" id="IPR029058">
    <property type="entry name" value="AB_hydrolase_fold"/>
</dbReference>
<evidence type="ECO:0000259" key="2">
    <source>
        <dbReference type="SMART" id="SM00939"/>
    </source>
</evidence>
<dbReference type="InterPro" id="IPR008979">
    <property type="entry name" value="Galactose-bd-like_sf"/>
</dbReference>
<comment type="caution">
    <text evidence="3">The sequence shown here is derived from an EMBL/GenBank/DDBJ whole genome shotgun (WGS) entry which is preliminary data.</text>
</comment>
<dbReference type="Pfam" id="PF02129">
    <property type="entry name" value="Peptidase_S15"/>
    <property type="match status" value="1"/>
</dbReference>
<keyword evidence="4" id="KW-1185">Reference proteome</keyword>
<dbReference type="PANTHER" id="PTHR43056:SF10">
    <property type="entry name" value="COCE_NOND FAMILY, PUTATIVE (AFU_ORTHOLOGUE AFUA_7G00600)-RELATED"/>
    <property type="match status" value="1"/>
</dbReference>
<dbReference type="Pfam" id="PF08530">
    <property type="entry name" value="PepX_C"/>
    <property type="match status" value="1"/>
</dbReference>
<proteinExistence type="predicted"/>
<accession>A0A370TLB3</accession>
<dbReference type="STRING" id="2656787.A0A370TLB3"/>
<feature type="domain" description="Xaa-Pro dipeptidyl-peptidase C-terminal" evidence="2">
    <location>
        <begin position="319"/>
        <end position="587"/>
    </location>
</feature>
<dbReference type="GeneID" id="43598512"/>
<dbReference type="PANTHER" id="PTHR43056">
    <property type="entry name" value="PEPTIDASE S9 PROLYL OLIGOPEPTIDASE"/>
    <property type="match status" value="1"/>
</dbReference>
<dbReference type="SMART" id="SM00939">
    <property type="entry name" value="PepX_C"/>
    <property type="match status" value="1"/>
</dbReference>
<dbReference type="SUPFAM" id="SSF53474">
    <property type="entry name" value="alpha/beta-Hydrolases"/>
    <property type="match status" value="1"/>
</dbReference>
<dbReference type="EMBL" id="NPIC01000004">
    <property type="protein sequence ID" value="RDL36311.1"/>
    <property type="molecule type" value="Genomic_DNA"/>
</dbReference>
<keyword evidence="1" id="KW-0378">Hydrolase</keyword>
<dbReference type="Gene3D" id="1.10.3020.20">
    <property type="match status" value="1"/>
</dbReference>
<dbReference type="InterPro" id="IPR000383">
    <property type="entry name" value="Xaa-Pro-like_dom"/>
</dbReference>
<dbReference type="RefSeq" id="XP_031868967.1">
    <property type="nucleotide sequence ID" value="XM_032014286.1"/>
</dbReference>
<dbReference type="NCBIfam" id="TIGR00976">
    <property type="entry name" value="CocE_NonD"/>
    <property type="match status" value="1"/>
</dbReference>
<organism evidence="3 4">
    <name type="scientific">Venustampulla echinocandica</name>
    <dbReference type="NCBI Taxonomy" id="2656787"/>
    <lineage>
        <taxon>Eukaryota</taxon>
        <taxon>Fungi</taxon>
        <taxon>Dikarya</taxon>
        <taxon>Ascomycota</taxon>
        <taxon>Pezizomycotina</taxon>
        <taxon>Leotiomycetes</taxon>
        <taxon>Helotiales</taxon>
        <taxon>Pleuroascaceae</taxon>
        <taxon>Venustampulla</taxon>
    </lineage>
</organism>
<dbReference type="OrthoDB" id="416441at2759"/>
<gene>
    <name evidence="3" type="ORF">BP5553_05663</name>
</gene>
<evidence type="ECO:0000313" key="3">
    <source>
        <dbReference type="EMBL" id="RDL36311.1"/>
    </source>
</evidence>
<dbReference type="InterPro" id="IPR050585">
    <property type="entry name" value="Xaa-Pro_dipeptidyl-ppase/CocE"/>
</dbReference>
<dbReference type="AlphaFoldDB" id="A0A370TLB3"/>
<dbReference type="Gene3D" id="3.40.50.1820">
    <property type="entry name" value="alpha/beta hydrolase"/>
    <property type="match status" value="1"/>
</dbReference>
<dbReference type="SUPFAM" id="SSF49785">
    <property type="entry name" value="Galactose-binding domain-like"/>
    <property type="match status" value="1"/>
</dbReference>